<dbReference type="NCBIfam" id="TIGR01453">
    <property type="entry name" value="grpIintron_endo"/>
    <property type="match status" value="1"/>
</dbReference>
<evidence type="ECO:0000313" key="6">
    <source>
        <dbReference type="Proteomes" id="UP000827562"/>
    </source>
</evidence>
<dbReference type="Pfam" id="PF01541">
    <property type="entry name" value="GIY-YIG"/>
    <property type="match status" value="1"/>
</dbReference>
<protein>
    <recommendedName>
        <fullName evidence="4">GIY-YIG domain-containing protein</fullName>
    </recommendedName>
</protein>
<reference evidence="5 6" key="1">
    <citation type="submission" date="2021-04" db="EMBL/GenBank/DDBJ databases">
        <authorList>
            <person name="Shkoporov A.N."/>
            <person name="Stockdale S.R."/>
            <person name="Guerin E."/>
            <person name="Ross R.P."/>
            <person name="Hill C."/>
        </authorList>
    </citation>
    <scope>NUCLEOTIDE SEQUENCE [LARGE SCALE GENOMIC DNA]</scope>
    <source>
        <strain evidence="6">cr77_1</strain>
    </source>
</reference>
<gene>
    <name evidence="5" type="primary">gp_16549</name>
</gene>
<dbReference type="InterPro" id="IPR035901">
    <property type="entry name" value="GIY-YIG_endonuc_sf"/>
</dbReference>
<feature type="domain" description="GIY-YIG" evidence="4">
    <location>
        <begin position="1"/>
        <end position="85"/>
    </location>
</feature>
<dbReference type="Proteomes" id="UP000827562">
    <property type="component" value="Segment"/>
</dbReference>
<dbReference type="SMART" id="SM00465">
    <property type="entry name" value="GIYc"/>
    <property type="match status" value="1"/>
</dbReference>
<dbReference type="SUPFAM" id="SSF82771">
    <property type="entry name" value="GIY-YIG endonuclease"/>
    <property type="match status" value="1"/>
</dbReference>
<dbReference type="PROSITE" id="PS50164">
    <property type="entry name" value="GIY_YIG"/>
    <property type="match status" value="1"/>
</dbReference>
<dbReference type="RefSeq" id="YP_010359351.1">
    <property type="nucleotide sequence ID" value="NC_062772.1"/>
</dbReference>
<accession>A0AAE7RUR9</accession>
<dbReference type="InterPro" id="IPR006350">
    <property type="entry name" value="Intron_endoG1"/>
</dbReference>
<sequence>MSGVYQIYNPINNKRYIGSSINVERRLKEHLRNLKKNTHCNVHLQSAYNKYKDVLQFQFLEECEPDECLIFEQYYLDYYKSYNREFGYNIDPEAKYAGKHLSEETKEKIRQKALNRKISKETIEKIRLKNLGSKRPKQSDKMKNRWNITKQYFGYNCMSEEKKKETIDKIRVKTIERYKDYKNKKNNIFIKAIFDNGECKYFYAYKDASRQLKMDKGSIRYAFKFKNGRCDKIKATFVKITEEEYKNKTKK</sequence>
<comment type="cofactor">
    <cofactor evidence="1">
        <name>Mg(2+)</name>
        <dbReference type="ChEBI" id="CHEBI:18420"/>
    </cofactor>
</comment>
<dbReference type="InterPro" id="IPR003611">
    <property type="entry name" value="NUMOD3"/>
</dbReference>
<dbReference type="SMART" id="SM00496">
    <property type="entry name" value="IENR2"/>
    <property type="match status" value="2"/>
</dbReference>
<evidence type="ECO:0000313" key="5">
    <source>
        <dbReference type="EMBL" id="QWM89779.1"/>
    </source>
</evidence>
<organism evidence="5 6">
    <name type="scientific">uncultured phage cr77_1</name>
    <dbReference type="NCBI Taxonomy" id="2986410"/>
    <lineage>
        <taxon>Viruses</taxon>
        <taxon>Duplodnaviria</taxon>
        <taxon>Heunggongvirae</taxon>
        <taxon>Uroviricota</taxon>
        <taxon>Caudoviricetes</taxon>
        <taxon>Crassvirales</taxon>
        <taxon>Suoliviridae</taxon>
        <taxon>Boorivirinae</taxon>
        <taxon>Canhaevirus</taxon>
        <taxon>Canhaevirus faecalis</taxon>
    </lineage>
</organism>
<evidence type="ECO:0000256" key="1">
    <source>
        <dbReference type="ARBA" id="ARBA00001946"/>
    </source>
</evidence>
<comment type="similarity">
    <text evidence="2">To endonucleases of group I introns of fungi and phage.</text>
</comment>
<dbReference type="GO" id="GO:0004519">
    <property type="term" value="F:endonuclease activity"/>
    <property type="evidence" value="ECO:0007669"/>
    <property type="project" value="InterPro"/>
</dbReference>
<evidence type="ECO:0000259" key="4">
    <source>
        <dbReference type="PROSITE" id="PS50164"/>
    </source>
</evidence>
<proteinExistence type="predicted"/>
<dbReference type="InterPro" id="IPR000305">
    <property type="entry name" value="GIY-YIG_endonuc"/>
</dbReference>
<keyword evidence="3" id="KW-0460">Magnesium</keyword>
<name>A0AAE7RUR9_9CAUD</name>
<dbReference type="KEGG" id="vg:75692073"/>
<dbReference type="GeneID" id="75692073"/>
<keyword evidence="6" id="KW-1185">Reference proteome</keyword>
<dbReference type="CDD" id="cd10437">
    <property type="entry name" value="GIY-YIG_HE_I-TevI_like"/>
    <property type="match status" value="1"/>
</dbReference>
<dbReference type="GO" id="GO:0003677">
    <property type="term" value="F:DNA binding"/>
    <property type="evidence" value="ECO:0007669"/>
    <property type="project" value="InterPro"/>
</dbReference>
<evidence type="ECO:0000256" key="3">
    <source>
        <dbReference type="ARBA" id="ARBA00022842"/>
    </source>
</evidence>
<dbReference type="EMBL" id="MZ130482">
    <property type="protein sequence ID" value="QWM89779.1"/>
    <property type="molecule type" value="Genomic_DNA"/>
</dbReference>
<evidence type="ECO:0000256" key="2">
    <source>
        <dbReference type="ARBA" id="ARBA00010045"/>
    </source>
</evidence>
<dbReference type="Gene3D" id="3.40.1440.10">
    <property type="entry name" value="GIY-YIG endonuclease"/>
    <property type="match status" value="1"/>
</dbReference>